<dbReference type="Pfam" id="PF00400">
    <property type="entry name" value="WD40"/>
    <property type="match status" value="5"/>
</dbReference>
<evidence type="ECO:0000256" key="2">
    <source>
        <dbReference type="ARBA" id="ARBA00022574"/>
    </source>
</evidence>
<organism evidence="6 7">
    <name type="scientific">Rhodocollybia butyracea</name>
    <dbReference type="NCBI Taxonomy" id="206335"/>
    <lineage>
        <taxon>Eukaryota</taxon>
        <taxon>Fungi</taxon>
        <taxon>Dikarya</taxon>
        <taxon>Basidiomycota</taxon>
        <taxon>Agaricomycotina</taxon>
        <taxon>Agaricomycetes</taxon>
        <taxon>Agaricomycetidae</taxon>
        <taxon>Agaricales</taxon>
        <taxon>Marasmiineae</taxon>
        <taxon>Omphalotaceae</taxon>
        <taxon>Rhodocollybia</taxon>
    </lineage>
</organism>
<feature type="region of interest" description="Disordered" evidence="5">
    <location>
        <begin position="733"/>
        <end position="770"/>
    </location>
</feature>
<gene>
    <name evidence="6" type="ORF">BDP27DRAFT_1323449</name>
</gene>
<feature type="compositionally biased region" description="Polar residues" evidence="5">
    <location>
        <begin position="1069"/>
        <end position="1078"/>
    </location>
</feature>
<feature type="region of interest" description="Disordered" evidence="5">
    <location>
        <begin position="643"/>
        <end position="664"/>
    </location>
</feature>
<name>A0A9P5U915_9AGAR</name>
<dbReference type="Gene3D" id="2.130.10.10">
    <property type="entry name" value="YVTN repeat-like/Quinoprotein amine dehydrogenase"/>
    <property type="match status" value="2"/>
</dbReference>
<feature type="compositionally biased region" description="Polar residues" evidence="5">
    <location>
        <begin position="856"/>
        <end position="884"/>
    </location>
</feature>
<keyword evidence="7" id="KW-1185">Reference proteome</keyword>
<dbReference type="InterPro" id="IPR051246">
    <property type="entry name" value="WDR48"/>
</dbReference>
<evidence type="ECO:0000256" key="3">
    <source>
        <dbReference type="ARBA" id="ARBA00022737"/>
    </source>
</evidence>
<dbReference type="PROSITE" id="PS00678">
    <property type="entry name" value="WD_REPEATS_1"/>
    <property type="match status" value="1"/>
</dbReference>
<evidence type="ECO:0000256" key="1">
    <source>
        <dbReference type="ARBA" id="ARBA00006917"/>
    </source>
</evidence>
<feature type="compositionally biased region" description="Low complexity" evidence="5">
    <location>
        <begin position="932"/>
        <end position="941"/>
    </location>
</feature>
<feature type="region of interest" description="Disordered" evidence="5">
    <location>
        <begin position="814"/>
        <end position="953"/>
    </location>
</feature>
<protein>
    <submittedName>
        <fullName evidence="6">WD40-repeat-containing domain protein</fullName>
    </submittedName>
</protein>
<dbReference type="OrthoDB" id="2421129at2759"/>
<dbReference type="InterPro" id="IPR036322">
    <property type="entry name" value="WD40_repeat_dom_sf"/>
</dbReference>
<dbReference type="InterPro" id="IPR021772">
    <property type="entry name" value="WDR48/Bun107"/>
</dbReference>
<dbReference type="PROSITE" id="PS50294">
    <property type="entry name" value="WD_REPEATS_REGION"/>
    <property type="match status" value="3"/>
</dbReference>
<sequence>MSAKRRVSYVIPSPSDNHVPRLQLPSFSSSRLGPGPLLITEDEDSPDEHPKWSRHPRHRLGVSSLALDCSTQLAGYSSPEGILYSGGRDGLAISWDLQMPMKRRVLREGDRKPSAKWELMTGFADDGEYSEDEGLPSSDGDILGTVVGTIGRRKRALQREASLPYEQQWETDTEALSAGQPSHFRQCVQMHTDWINDIALCNYNQTVVTASSDGTIKAWNPHSQVPSDPSVIGTHSDYVRCLSYCREQNWIASGSFDRTIKLWDLAQSSNPDPLVTLHPADASAAKSSVYAIAADPFGHTIASGSPERVVRMWDPRSGKRTGKLVGHTDNIRAILISEDSRYLLTGSADASIKLWSLASQRCLHTFTHHTESVWSLSSSHPSLEIFYSGDRSGLVCRTDVEDCTDVSEGECILLCQDTHESAVSDGVNKIVALDNNLLWTASGSSMIRRWRVPQRRAVRALSTPLDAEIDRPSQESPISAASSIRRGRGESPSLSRSGSEHHLLTSPNSPFGFYTSSKERDPDIATLYSAASVMSVPKTNLRSPMQSSFAQPHLHKQKHRSDTVMELPSARALFEEREIAADAEPLCPEPDDVIHGDRGLVRSIILNDRIHALTVDTTGEVAVWDIVRCVCKGRFTKEDVAAASVRAPSSIGSGGPGEQERSPREALEIVRERIERDTVVLPWSTADTKSGVLTIHVTERCFDAEVYADEVGFVHDRYTNDESKLNIGKWEQRLQRKRERRNSHESNDRRDSHDLSPKRPSRTSTSVISSAKMIPAVAPTVSSPIRSSPLLTPMIPLNVPKEFALPLPSIPQSPIVNSNDATPMPMPRRLRSGTTGSTNQPSRDKDYFSVPIRRPSITTSTPDEASSWPGSSAKTESGLQTPMTPSGGLMGRLKNLGKNKKAAGDAANTPSVETAAENDTTPEDSPAPETKTPLQELLSLPLSPPPSTEVPLHNLPPHITLMISEETSPSFTTLHRGTVNSAAHDTPAWEEVMPMWLLEYLLHNKLPSNPPLVKVSFILLPWPNKDPDGTQLPELLNIQQSKLTASRWLRVKKLVTHVQDKLEKFAASSPITTPTSGRDSVDSHHSTPRPAAEDLYEILCNDTLLPLNMTLAAVRHYIWKQPAELTLYYRLKLPPAST</sequence>
<evidence type="ECO:0000256" key="4">
    <source>
        <dbReference type="PROSITE-ProRule" id="PRU00221"/>
    </source>
</evidence>
<feature type="region of interest" description="Disordered" evidence="5">
    <location>
        <begin position="1069"/>
        <end position="1088"/>
    </location>
</feature>
<evidence type="ECO:0000313" key="6">
    <source>
        <dbReference type="EMBL" id="KAF9070546.1"/>
    </source>
</evidence>
<feature type="repeat" description="WD" evidence="4">
    <location>
        <begin position="324"/>
        <end position="365"/>
    </location>
</feature>
<feature type="region of interest" description="Disordered" evidence="5">
    <location>
        <begin position="1"/>
        <end position="56"/>
    </location>
</feature>
<dbReference type="GO" id="GO:0000724">
    <property type="term" value="P:double-strand break repair via homologous recombination"/>
    <property type="evidence" value="ECO:0007669"/>
    <property type="project" value="TreeGrafter"/>
</dbReference>
<dbReference type="CDD" id="cd17041">
    <property type="entry name" value="Ubl_WDR48"/>
    <property type="match status" value="1"/>
</dbReference>
<keyword evidence="2 4" id="KW-0853">WD repeat</keyword>
<evidence type="ECO:0000256" key="5">
    <source>
        <dbReference type="SAM" id="MobiDB-lite"/>
    </source>
</evidence>
<evidence type="ECO:0000313" key="7">
    <source>
        <dbReference type="Proteomes" id="UP000772434"/>
    </source>
</evidence>
<comment type="caution">
    <text evidence="6">The sequence shown here is derived from an EMBL/GenBank/DDBJ whole genome shotgun (WGS) entry which is preliminary data.</text>
</comment>
<feature type="repeat" description="WD" evidence="4">
    <location>
        <begin position="232"/>
        <end position="265"/>
    </location>
</feature>
<dbReference type="InterPro" id="IPR001680">
    <property type="entry name" value="WD40_rpt"/>
</dbReference>
<dbReference type="PANTHER" id="PTHR19862:SF14">
    <property type="entry name" value="WD REPEAT-CONTAINING PROTEIN 48"/>
    <property type="match status" value="1"/>
</dbReference>
<dbReference type="Pfam" id="PF11816">
    <property type="entry name" value="DUF3337"/>
    <property type="match status" value="1"/>
</dbReference>
<dbReference type="InterPro" id="IPR019775">
    <property type="entry name" value="WD40_repeat_CS"/>
</dbReference>
<dbReference type="EMBL" id="JADNRY010000039">
    <property type="protein sequence ID" value="KAF9070546.1"/>
    <property type="molecule type" value="Genomic_DNA"/>
</dbReference>
<dbReference type="PANTHER" id="PTHR19862">
    <property type="entry name" value="WD REPEAT-CONTAINING PROTEIN 48"/>
    <property type="match status" value="1"/>
</dbReference>
<feature type="region of interest" description="Disordered" evidence="5">
    <location>
        <begin position="467"/>
        <end position="516"/>
    </location>
</feature>
<dbReference type="CDD" id="cd00200">
    <property type="entry name" value="WD40"/>
    <property type="match status" value="1"/>
</dbReference>
<reference evidence="6" key="1">
    <citation type="submission" date="2020-11" db="EMBL/GenBank/DDBJ databases">
        <authorList>
            <consortium name="DOE Joint Genome Institute"/>
            <person name="Ahrendt S."/>
            <person name="Riley R."/>
            <person name="Andreopoulos W."/>
            <person name="Labutti K."/>
            <person name="Pangilinan J."/>
            <person name="Ruiz-Duenas F.J."/>
            <person name="Barrasa J.M."/>
            <person name="Sanchez-Garcia M."/>
            <person name="Camarero S."/>
            <person name="Miyauchi S."/>
            <person name="Serrano A."/>
            <person name="Linde D."/>
            <person name="Babiker R."/>
            <person name="Drula E."/>
            <person name="Ayuso-Fernandez I."/>
            <person name="Pacheco R."/>
            <person name="Padilla G."/>
            <person name="Ferreira P."/>
            <person name="Barriuso J."/>
            <person name="Kellner H."/>
            <person name="Castanera R."/>
            <person name="Alfaro M."/>
            <person name="Ramirez L."/>
            <person name="Pisabarro A.G."/>
            <person name="Kuo A."/>
            <person name="Tritt A."/>
            <person name="Lipzen A."/>
            <person name="He G."/>
            <person name="Yan M."/>
            <person name="Ng V."/>
            <person name="Cullen D."/>
            <person name="Martin F."/>
            <person name="Rosso M.-N."/>
            <person name="Henrissat B."/>
            <person name="Hibbett D."/>
            <person name="Martinez A.T."/>
            <person name="Grigoriev I.V."/>
        </authorList>
    </citation>
    <scope>NUCLEOTIDE SEQUENCE</scope>
    <source>
        <strain evidence="6">AH 40177</strain>
    </source>
</reference>
<feature type="compositionally biased region" description="Polar residues" evidence="5">
    <location>
        <begin position="832"/>
        <end position="841"/>
    </location>
</feature>
<feature type="repeat" description="WD" evidence="4">
    <location>
        <begin position="188"/>
        <end position="220"/>
    </location>
</feature>
<feature type="repeat" description="WD" evidence="4">
    <location>
        <begin position="282"/>
        <end position="323"/>
    </location>
</feature>
<dbReference type="AlphaFoldDB" id="A0A9P5U915"/>
<dbReference type="PRINTS" id="PR00320">
    <property type="entry name" value="GPROTEINBRPT"/>
</dbReference>
<dbReference type="InterPro" id="IPR020472">
    <property type="entry name" value="WD40_PAC1"/>
</dbReference>
<dbReference type="SMART" id="SM00320">
    <property type="entry name" value="WD40"/>
    <property type="match status" value="8"/>
</dbReference>
<dbReference type="Proteomes" id="UP000772434">
    <property type="component" value="Unassembled WGS sequence"/>
</dbReference>
<proteinExistence type="inferred from homology"/>
<feature type="compositionally biased region" description="Basic and acidic residues" evidence="5">
    <location>
        <begin position="742"/>
        <end position="757"/>
    </location>
</feature>
<dbReference type="InterPro" id="IPR015943">
    <property type="entry name" value="WD40/YVTN_repeat-like_dom_sf"/>
</dbReference>
<dbReference type="SUPFAM" id="SSF50978">
    <property type="entry name" value="WD40 repeat-like"/>
    <property type="match status" value="1"/>
</dbReference>
<dbReference type="GO" id="GO:0043130">
    <property type="term" value="F:ubiquitin binding"/>
    <property type="evidence" value="ECO:0007669"/>
    <property type="project" value="TreeGrafter"/>
</dbReference>
<keyword evidence="3" id="KW-0677">Repeat</keyword>
<accession>A0A9P5U915</accession>
<dbReference type="PROSITE" id="PS50082">
    <property type="entry name" value="WD_REPEATS_2"/>
    <property type="match status" value="4"/>
</dbReference>
<comment type="similarity">
    <text evidence="1">Belongs to the WD repeat WDR48 family.</text>
</comment>